<dbReference type="Proteomes" id="UP000075884">
    <property type="component" value="Unassembled WGS sequence"/>
</dbReference>
<feature type="region of interest" description="Disordered" evidence="1">
    <location>
        <begin position="168"/>
        <end position="194"/>
    </location>
</feature>
<feature type="region of interest" description="Disordered" evidence="1">
    <location>
        <begin position="125"/>
        <end position="151"/>
    </location>
</feature>
<keyword evidence="3" id="KW-1185">Reference proteome</keyword>
<dbReference type="EnsemblMetazoa" id="ADIR011691-RA">
    <property type="protein sequence ID" value="ADIR011691-PA"/>
    <property type="gene ID" value="ADIR011691"/>
</dbReference>
<proteinExistence type="predicted"/>
<name>A0A182NVJ0_9DIPT</name>
<feature type="compositionally biased region" description="Polar residues" evidence="1">
    <location>
        <begin position="138"/>
        <end position="149"/>
    </location>
</feature>
<dbReference type="AlphaFoldDB" id="A0A182NVJ0"/>
<reference evidence="2" key="2">
    <citation type="submission" date="2020-05" db="UniProtKB">
        <authorList>
            <consortium name="EnsemblMetazoa"/>
        </authorList>
    </citation>
    <scope>IDENTIFICATION</scope>
    <source>
        <strain evidence="2">WRAIR2</strain>
    </source>
</reference>
<protein>
    <submittedName>
        <fullName evidence="2">Uncharacterized protein</fullName>
    </submittedName>
</protein>
<evidence type="ECO:0000313" key="2">
    <source>
        <dbReference type="EnsemblMetazoa" id="ADIR011691-PA"/>
    </source>
</evidence>
<dbReference type="STRING" id="7168.A0A182NVJ0"/>
<dbReference type="VEuPathDB" id="VectorBase:ADIR011691"/>
<feature type="region of interest" description="Disordered" evidence="1">
    <location>
        <begin position="1"/>
        <end position="34"/>
    </location>
</feature>
<organism evidence="2 3">
    <name type="scientific">Anopheles dirus</name>
    <dbReference type="NCBI Taxonomy" id="7168"/>
    <lineage>
        <taxon>Eukaryota</taxon>
        <taxon>Metazoa</taxon>
        <taxon>Ecdysozoa</taxon>
        <taxon>Arthropoda</taxon>
        <taxon>Hexapoda</taxon>
        <taxon>Insecta</taxon>
        <taxon>Pterygota</taxon>
        <taxon>Neoptera</taxon>
        <taxon>Endopterygota</taxon>
        <taxon>Diptera</taxon>
        <taxon>Nematocera</taxon>
        <taxon>Culicoidea</taxon>
        <taxon>Culicidae</taxon>
        <taxon>Anophelinae</taxon>
        <taxon>Anopheles</taxon>
    </lineage>
</organism>
<evidence type="ECO:0000256" key="1">
    <source>
        <dbReference type="SAM" id="MobiDB-lite"/>
    </source>
</evidence>
<feature type="compositionally biased region" description="Gly residues" evidence="1">
    <location>
        <begin position="173"/>
        <end position="183"/>
    </location>
</feature>
<sequence length="351" mass="36303">MGSEHSTQLQQATAAAGSADGTSGTLRTSSLHRHSTSAAVGYASAACGMAGRPATGSSGSAGGKLQRGNTIAVTGTTPAGGGGLLDDVYSSTSVTPSSAYICDSRPVSPPMSVCSDSDLPYISYTDKPIGDSPKLRNKQQAKQAKSRPNSAIIMNRASQQYHYPQHLSQQLEGRGGSGVGGRGRSATTPSTSGGAHSIVVVKSAIARDIGIEKDDDIVRLQLVVVGLVQVVLLAAEPVVRPAGPARLAGGSPCTAVHGGRWRGAVVVELDLRLQRAEPLRSGRLACLLFGLLAQELCDPQPLVLLGALELPERRPHAVVELDVRFGVLRMAFPCHRLPVCLGLATPVVGGW</sequence>
<accession>A0A182NVJ0</accession>
<evidence type="ECO:0000313" key="3">
    <source>
        <dbReference type="Proteomes" id="UP000075884"/>
    </source>
</evidence>
<reference evidence="3" key="1">
    <citation type="submission" date="2013-03" db="EMBL/GenBank/DDBJ databases">
        <title>The Genome Sequence of Anopheles dirus WRAIR2.</title>
        <authorList>
            <consortium name="The Broad Institute Genomics Platform"/>
            <person name="Neafsey D.E."/>
            <person name="Walton C."/>
            <person name="Walker B."/>
            <person name="Young S.K."/>
            <person name="Zeng Q."/>
            <person name="Gargeya S."/>
            <person name="Fitzgerald M."/>
            <person name="Haas B."/>
            <person name="Abouelleil A."/>
            <person name="Allen A.W."/>
            <person name="Alvarado L."/>
            <person name="Arachchi H.M."/>
            <person name="Berlin A.M."/>
            <person name="Chapman S.B."/>
            <person name="Gainer-Dewar J."/>
            <person name="Goldberg J."/>
            <person name="Griggs A."/>
            <person name="Gujja S."/>
            <person name="Hansen M."/>
            <person name="Howarth C."/>
            <person name="Imamovic A."/>
            <person name="Ireland A."/>
            <person name="Larimer J."/>
            <person name="McCowan C."/>
            <person name="Murphy C."/>
            <person name="Pearson M."/>
            <person name="Poon T.W."/>
            <person name="Priest M."/>
            <person name="Roberts A."/>
            <person name="Saif S."/>
            <person name="Shea T."/>
            <person name="Sisk P."/>
            <person name="Sykes S."/>
            <person name="Wortman J."/>
            <person name="Nusbaum C."/>
            <person name="Birren B."/>
        </authorList>
    </citation>
    <scope>NUCLEOTIDE SEQUENCE [LARGE SCALE GENOMIC DNA]</scope>
    <source>
        <strain evidence="3">WRAIR2</strain>
    </source>
</reference>
<feature type="compositionally biased region" description="Low complexity" evidence="1">
    <location>
        <begin position="1"/>
        <end position="25"/>
    </location>
</feature>